<keyword evidence="15" id="KW-1185">Reference proteome</keyword>
<proteinExistence type="inferred from homology"/>
<dbReference type="InterPro" id="IPR029009">
    <property type="entry name" value="ASB_dom_sf"/>
</dbReference>
<evidence type="ECO:0000259" key="13">
    <source>
        <dbReference type="PROSITE" id="PS51671"/>
    </source>
</evidence>
<dbReference type="InterPro" id="IPR004643">
    <property type="entry name" value="Fe-S_L-Ser_bsu"/>
</dbReference>
<feature type="domain" description="ACT" evidence="13">
    <location>
        <begin position="146"/>
        <end position="221"/>
    </location>
</feature>
<dbReference type="SUPFAM" id="SSF143548">
    <property type="entry name" value="Serine metabolism enzymes domain"/>
    <property type="match status" value="1"/>
</dbReference>
<dbReference type="InterPro" id="IPR002912">
    <property type="entry name" value="ACT_dom"/>
</dbReference>
<evidence type="ECO:0000256" key="5">
    <source>
        <dbReference type="ARBA" id="ARBA00022485"/>
    </source>
</evidence>
<dbReference type="PIRSF" id="PIRSF036692">
    <property type="entry name" value="SDH_B"/>
    <property type="match status" value="1"/>
</dbReference>
<dbReference type="GO" id="GO:0003941">
    <property type="term" value="F:L-serine ammonia-lyase activity"/>
    <property type="evidence" value="ECO:0007669"/>
    <property type="project" value="UniProtKB-UniRule"/>
</dbReference>
<evidence type="ECO:0000256" key="3">
    <source>
        <dbReference type="ARBA" id="ARBA00008636"/>
    </source>
</evidence>
<keyword evidence="6 11" id="KW-0479">Metal-binding</keyword>
<comment type="catalytic activity">
    <reaction evidence="10 11 12">
        <text>L-serine = pyruvate + NH4(+)</text>
        <dbReference type="Rhea" id="RHEA:19169"/>
        <dbReference type="ChEBI" id="CHEBI:15361"/>
        <dbReference type="ChEBI" id="CHEBI:28938"/>
        <dbReference type="ChEBI" id="CHEBI:33384"/>
        <dbReference type="EC" id="4.3.1.17"/>
    </reaction>
</comment>
<keyword evidence="4 11" id="KW-0312">Gluconeogenesis</keyword>
<keyword evidence="8 11" id="KW-0411">Iron-sulfur</keyword>
<dbReference type="EMBL" id="LN879430">
    <property type="protein sequence ID" value="CUH93246.1"/>
    <property type="molecule type" value="Genomic_DNA"/>
</dbReference>
<accession>A0A0K8J6L8</accession>
<evidence type="ECO:0000256" key="10">
    <source>
        <dbReference type="ARBA" id="ARBA00049406"/>
    </source>
</evidence>
<evidence type="ECO:0000313" key="14">
    <source>
        <dbReference type="EMBL" id="CUH93246.1"/>
    </source>
</evidence>
<evidence type="ECO:0000256" key="1">
    <source>
        <dbReference type="ARBA" id="ARBA00001966"/>
    </source>
</evidence>
<gene>
    <name evidence="14" type="ORF">SD1D_1701</name>
</gene>
<name>A0A0K8J6L8_9FIRM</name>
<dbReference type="GO" id="GO:0046872">
    <property type="term" value="F:metal ion binding"/>
    <property type="evidence" value="ECO:0007669"/>
    <property type="project" value="UniProtKB-UniRule"/>
</dbReference>
<dbReference type="PANTHER" id="PTHR30182">
    <property type="entry name" value="L-SERINE DEHYDRATASE"/>
    <property type="match status" value="1"/>
</dbReference>
<dbReference type="GO" id="GO:0051539">
    <property type="term" value="F:4 iron, 4 sulfur cluster binding"/>
    <property type="evidence" value="ECO:0007669"/>
    <property type="project" value="UniProtKB-UniRule"/>
</dbReference>
<dbReference type="FunFam" id="3.30.70.260:FF:000008">
    <property type="entry name" value="D-3-phosphoglycerate dehydrogenase, chloroplastic"/>
    <property type="match status" value="1"/>
</dbReference>
<dbReference type="RefSeq" id="WP_058258509.1">
    <property type="nucleotide sequence ID" value="NZ_LN879430.1"/>
</dbReference>
<dbReference type="PANTHER" id="PTHR30182:SF12">
    <property type="entry name" value="L-SERINE DEHYDRATASE, BETA CHAIN-RELATED"/>
    <property type="match status" value="1"/>
</dbReference>
<dbReference type="KEGG" id="hsd:SD1D_1701"/>
<dbReference type="GO" id="GO:0006094">
    <property type="term" value="P:gluconeogenesis"/>
    <property type="evidence" value="ECO:0007669"/>
    <property type="project" value="UniProtKB-UniRule"/>
</dbReference>
<evidence type="ECO:0000256" key="8">
    <source>
        <dbReference type="ARBA" id="ARBA00023014"/>
    </source>
</evidence>
<evidence type="ECO:0000256" key="6">
    <source>
        <dbReference type="ARBA" id="ARBA00022723"/>
    </source>
</evidence>
<dbReference type="InterPro" id="IPR051318">
    <property type="entry name" value="Fe-S_L-Ser"/>
</dbReference>
<evidence type="ECO:0000313" key="15">
    <source>
        <dbReference type="Proteomes" id="UP000196053"/>
    </source>
</evidence>
<evidence type="ECO:0000256" key="11">
    <source>
        <dbReference type="PIRNR" id="PIRNR036692"/>
    </source>
</evidence>
<reference evidence="15" key="1">
    <citation type="submission" date="2015-09" db="EMBL/GenBank/DDBJ databases">
        <authorList>
            <person name="Wibberg D."/>
        </authorList>
    </citation>
    <scope>NUCLEOTIDE SEQUENCE [LARGE SCALE GENOMIC DNA]</scope>
    <source>
        <strain evidence="15">SD1D</strain>
    </source>
</reference>
<dbReference type="NCBIfam" id="TIGR00719">
    <property type="entry name" value="sda_beta"/>
    <property type="match status" value="1"/>
</dbReference>
<evidence type="ECO:0000256" key="12">
    <source>
        <dbReference type="RuleBase" id="RU366059"/>
    </source>
</evidence>
<dbReference type="OrthoDB" id="9813137at2"/>
<dbReference type="SUPFAM" id="SSF55021">
    <property type="entry name" value="ACT-like"/>
    <property type="match status" value="1"/>
</dbReference>
<protein>
    <recommendedName>
        <fullName evidence="11">L-serine deaminase</fullName>
    </recommendedName>
</protein>
<evidence type="ECO:0000256" key="9">
    <source>
        <dbReference type="ARBA" id="ARBA00023239"/>
    </source>
</evidence>
<organism evidence="14 15">
    <name type="scientific">Herbinix luporum</name>
    <dbReference type="NCBI Taxonomy" id="1679721"/>
    <lineage>
        <taxon>Bacteria</taxon>
        <taxon>Bacillati</taxon>
        <taxon>Bacillota</taxon>
        <taxon>Clostridia</taxon>
        <taxon>Lachnospirales</taxon>
        <taxon>Lachnospiraceae</taxon>
        <taxon>Herbinix</taxon>
    </lineage>
</organism>
<keyword evidence="7 11" id="KW-0408">Iron</keyword>
<dbReference type="UniPathway" id="UPA00138"/>
<dbReference type="Pfam" id="PF03315">
    <property type="entry name" value="SDH_beta"/>
    <property type="match status" value="1"/>
</dbReference>
<dbReference type="Proteomes" id="UP000196053">
    <property type="component" value="Chromosome I"/>
</dbReference>
<evidence type="ECO:0000256" key="4">
    <source>
        <dbReference type="ARBA" id="ARBA00022432"/>
    </source>
</evidence>
<comment type="cofactor">
    <cofactor evidence="1 12">
        <name>[4Fe-4S] cluster</name>
        <dbReference type="ChEBI" id="CHEBI:49883"/>
    </cofactor>
</comment>
<keyword evidence="5 11" id="KW-0004">4Fe-4S</keyword>
<sequence length="221" mass="23973">MNVFDIMGPVMVGPSSSHTAGAVKIGYTARKLIREDIKEAKIYLHGSFLATGKGHGTHKALIAGLMGMKPDDERIPDSFNYAKEMGLKFEFLGIDLRDAHPNSVMLKLVGVNNNKIEIVASSIGGGSIIINQIDGAKADITAAYPTLIIKNVDKPGHVSMVTSLLSKQDINIATMRIHRDKRGGTAVMIIECDQEVPVHVIDLLTKAEGVKKIRYIDKIEA</sequence>
<dbReference type="Gene3D" id="3.30.1330.90">
    <property type="entry name" value="D-3-phosphoglycerate dehydrogenase, domain 3"/>
    <property type="match status" value="1"/>
</dbReference>
<comment type="similarity">
    <text evidence="3 11 12">Belongs to the iron-sulfur dependent L-serine dehydratase family.</text>
</comment>
<dbReference type="InterPro" id="IPR045865">
    <property type="entry name" value="ACT-like_dom_sf"/>
</dbReference>
<evidence type="ECO:0000256" key="2">
    <source>
        <dbReference type="ARBA" id="ARBA00004742"/>
    </source>
</evidence>
<comment type="pathway">
    <text evidence="2 11">Carbohydrate biosynthesis; gluconeogenesis.</text>
</comment>
<dbReference type="PROSITE" id="PS51671">
    <property type="entry name" value="ACT"/>
    <property type="match status" value="1"/>
</dbReference>
<dbReference type="CDD" id="cd04903">
    <property type="entry name" value="ACT_LSD"/>
    <property type="match status" value="1"/>
</dbReference>
<dbReference type="InterPro" id="IPR005131">
    <property type="entry name" value="Ser_deHydtase_bsu"/>
</dbReference>
<evidence type="ECO:0000256" key="7">
    <source>
        <dbReference type="ARBA" id="ARBA00023004"/>
    </source>
</evidence>
<dbReference type="Pfam" id="PF01842">
    <property type="entry name" value="ACT"/>
    <property type="match status" value="1"/>
</dbReference>
<dbReference type="Gene3D" id="3.30.70.260">
    <property type="match status" value="1"/>
</dbReference>
<keyword evidence="9 11" id="KW-0456">Lyase</keyword>
<dbReference type="AlphaFoldDB" id="A0A0K8J6L8"/>